<dbReference type="GO" id="GO:0003677">
    <property type="term" value="F:DNA binding"/>
    <property type="evidence" value="ECO:0007669"/>
    <property type="project" value="UniProtKB-KW"/>
</dbReference>
<feature type="region of interest" description="Disordered" evidence="6">
    <location>
        <begin position="1"/>
        <end position="116"/>
    </location>
</feature>
<evidence type="ECO:0000313" key="7">
    <source>
        <dbReference type="EMBL" id="RRT54571.1"/>
    </source>
</evidence>
<evidence type="ECO:0008006" key="9">
    <source>
        <dbReference type="Google" id="ProtNLM"/>
    </source>
</evidence>
<sequence>MRRARGCGGRFLNTKKTDGATKTETQQGSTPDSPLPMQSVGSSTSLNSHCSDNANPSSPIHETSVSRKHGHQEHPESQFSSFHLKPRQRTEGGDYTRKQQAGIVVNRPPCTAVVTQ</sequence>
<accession>A0A426YSB8</accession>
<dbReference type="PROSITE" id="PS51152">
    <property type="entry name" value="NFYA_HAP2_2"/>
    <property type="match status" value="1"/>
</dbReference>
<reference evidence="7 8" key="1">
    <citation type="journal article" date="2014" name="Agronomy (Basel)">
        <title>A Draft Genome Sequence for Ensete ventricosum, the Drought-Tolerant Tree Against Hunger.</title>
        <authorList>
            <person name="Harrison J."/>
            <person name="Moore K.A."/>
            <person name="Paszkiewicz K."/>
            <person name="Jones T."/>
            <person name="Grant M."/>
            <person name="Ambacheew D."/>
            <person name="Muzemil S."/>
            <person name="Studholme D.J."/>
        </authorList>
    </citation>
    <scope>NUCLEOTIDE SEQUENCE [LARGE SCALE GENOMIC DNA]</scope>
</reference>
<comment type="caution">
    <text evidence="7">The sequence shown here is derived from an EMBL/GenBank/DDBJ whole genome shotgun (WGS) entry which is preliminary data.</text>
</comment>
<evidence type="ECO:0000256" key="2">
    <source>
        <dbReference type="ARBA" id="ARBA00023015"/>
    </source>
</evidence>
<dbReference type="EMBL" id="AMZH03010528">
    <property type="protein sequence ID" value="RRT54571.1"/>
    <property type="molecule type" value="Genomic_DNA"/>
</dbReference>
<evidence type="ECO:0000256" key="5">
    <source>
        <dbReference type="ARBA" id="ARBA00023242"/>
    </source>
</evidence>
<protein>
    <recommendedName>
        <fullName evidence="9">Nuclear transcription factor Y subunit</fullName>
    </recommendedName>
</protein>
<keyword evidence="3" id="KW-0238">DNA-binding</keyword>
<keyword evidence="5" id="KW-0539">Nucleus</keyword>
<evidence type="ECO:0000256" key="6">
    <source>
        <dbReference type="SAM" id="MobiDB-lite"/>
    </source>
</evidence>
<dbReference type="InterPro" id="IPR001289">
    <property type="entry name" value="NFYA"/>
</dbReference>
<dbReference type="AlphaFoldDB" id="A0A426YSB8"/>
<feature type="compositionally biased region" description="Polar residues" evidence="6">
    <location>
        <begin position="22"/>
        <end position="32"/>
    </location>
</feature>
<name>A0A426YSB8_ENSVE</name>
<gene>
    <name evidence="7" type="ORF">B296_00017630</name>
</gene>
<organism evidence="7 8">
    <name type="scientific">Ensete ventricosum</name>
    <name type="common">Abyssinian banana</name>
    <name type="synonym">Musa ensete</name>
    <dbReference type="NCBI Taxonomy" id="4639"/>
    <lineage>
        <taxon>Eukaryota</taxon>
        <taxon>Viridiplantae</taxon>
        <taxon>Streptophyta</taxon>
        <taxon>Embryophyta</taxon>
        <taxon>Tracheophyta</taxon>
        <taxon>Spermatophyta</taxon>
        <taxon>Magnoliopsida</taxon>
        <taxon>Liliopsida</taxon>
        <taxon>Zingiberales</taxon>
        <taxon>Musaceae</taxon>
        <taxon>Ensete</taxon>
    </lineage>
</organism>
<dbReference type="Proteomes" id="UP000287651">
    <property type="component" value="Unassembled WGS sequence"/>
</dbReference>
<keyword evidence="4" id="KW-0804">Transcription</keyword>
<evidence type="ECO:0000256" key="4">
    <source>
        <dbReference type="ARBA" id="ARBA00023163"/>
    </source>
</evidence>
<evidence type="ECO:0000313" key="8">
    <source>
        <dbReference type="Proteomes" id="UP000287651"/>
    </source>
</evidence>
<feature type="compositionally biased region" description="Basic and acidic residues" evidence="6">
    <location>
        <begin position="88"/>
        <end position="97"/>
    </location>
</feature>
<dbReference type="GO" id="GO:0003700">
    <property type="term" value="F:DNA-binding transcription factor activity"/>
    <property type="evidence" value="ECO:0007669"/>
    <property type="project" value="InterPro"/>
</dbReference>
<evidence type="ECO:0000256" key="1">
    <source>
        <dbReference type="ARBA" id="ARBA00004123"/>
    </source>
</evidence>
<feature type="compositionally biased region" description="Polar residues" evidence="6">
    <location>
        <begin position="39"/>
        <end position="63"/>
    </location>
</feature>
<dbReference type="GO" id="GO:0005634">
    <property type="term" value="C:nucleus"/>
    <property type="evidence" value="ECO:0007669"/>
    <property type="project" value="UniProtKB-SubCell"/>
</dbReference>
<comment type="subcellular location">
    <subcellularLocation>
        <location evidence="1">Nucleus</location>
    </subcellularLocation>
</comment>
<proteinExistence type="predicted"/>
<evidence type="ECO:0000256" key="3">
    <source>
        <dbReference type="ARBA" id="ARBA00023125"/>
    </source>
</evidence>
<keyword evidence="2" id="KW-0805">Transcription regulation</keyword>